<keyword evidence="1" id="KW-0812">Transmembrane</keyword>
<organism evidence="2 3">
    <name type="scientific">Plasmodium falciparum UGT5.1</name>
    <dbReference type="NCBI Taxonomy" id="1237627"/>
    <lineage>
        <taxon>Eukaryota</taxon>
        <taxon>Sar</taxon>
        <taxon>Alveolata</taxon>
        <taxon>Apicomplexa</taxon>
        <taxon>Aconoidasida</taxon>
        <taxon>Haemosporida</taxon>
        <taxon>Plasmodiidae</taxon>
        <taxon>Plasmodium</taxon>
        <taxon>Plasmodium (Laverania)</taxon>
    </lineage>
</organism>
<dbReference type="EMBL" id="KE124672">
    <property type="protein sequence ID" value="EWC75012.1"/>
    <property type="molecule type" value="Genomic_DNA"/>
</dbReference>
<evidence type="ECO:0008006" key="4">
    <source>
        <dbReference type="Google" id="ProtNLM"/>
    </source>
</evidence>
<keyword evidence="1" id="KW-1133">Transmembrane helix</keyword>
<reference evidence="2 3" key="1">
    <citation type="submission" date="2013-02" db="EMBL/GenBank/DDBJ databases">
        <title>The Genome Sequence of Plasmodium falciparum UGT5.1.</title>
        <authorList>
            <consortium name="The Broad Institute Genome Sequencing Platform"/>
            <consortium name="The Broad Institute Genome Sequencing Center for Infectious Disease"/>
            <person name="Neafsey D."/>
            <person name="Cheeseman I."/>
            <person name="Volkman S."/>
            <person name="Adams J."/>
            <person name="Walker B."/>
            <person name="Young S.K."/>
            <person name="Zeng Q."/>
            <person name="Gargeya S."/>
            <person name="Fitzgerald M."/>
            <person name="Haas B."/>
            <person name="Abouelleil A."/>
            <person name="Alvarado L."/>
            <person name="Arachchi H.M."/>
            <person name="Berlin A.M."/>
            <person name="Chapman S.B."/>
            <person name="Dewar J."/>
            <person name="Goldberg J."/>
            <person name="Griggs A."/>
            <person name="Gujja S."/>
            <person name="Hansen M."/>
            <person name="Howarth C."/>
            <person name="Imamovic A."/>
            <person name="Larimer J."/>
            <person name="McCowan C."/>
            <person name="Murphy C."/>
            <person name="Neiman D."/>
            <person name="Pearson M."/>
            <person name="Priest M."/>
            <person name="Roberts A."/>
            <person name="Saif S."/>
            <person name="Shea T."/>
            <person name="Sisk P."/>
            <person name="Sykes S."/>
            <person name="Wortman J."/>
            <person name="Nusbaum C."/>
            <person name="Birren B."/>
        </authorList>
    </citation>
    <scope>NUCLEOTIDE SEQUENCE [LARGE SCALE GENOMIC DNA]</scope>
    <source>
        <strain evidence="2 3">UGT5.1</strain>
    </source>
</reference>
<evidence type="ECO:0000313" key="2">
    <source>
        <dbReference type="EMBL" id="EWC75012.1"/>
    </source>
</evidence>
<dbReference type="Pfam" id="PF02009">
    <property type="entry name" value="RIFIN"/>
    <property type="match status" value="1"/>
</dbReference>
<dbReference type="Proteomes" id="UP000030697">
    <property type="component" value="Unassembled WGS sequence"/>
</dbReference>
<accession>W7J7Q7</accession>
<proteinExistence type="predicted"/>
<gene>
    <name evidence="2" type="ORF">C923_04317</name>
</gene>
<name>W7J7Q7_PLAFA</name>
<feature type="transmembrane region" description="Helical" evidence="1">
    <location>
        <begin position="157"/>
        <end position="178"/>
    </location>
</feature>
<dbReference type="InterPro" id="IPR006373">
    <property type="entry name" value="VSA_Rifin"/>
</dbReference>
<keyword evidence="1" id="KW-0472">Membrane</keyword>
<sequence length="187" mass="19843">MPEVGSIGATALYALNQWLITATSDAIAAAEKAATALATQAGVDAVVAELKALFTKGGKDALDLSQIVNESTFNNGPALVATAKELFGEACIIDAKQERMSSFCTTNIYYEGPSNIENYGKVGADVYKATYTSQKGTLEAAKVGSVNTTYAGYHTSIIASIAAVVVIVLIMVIIYLILYKYIYIKYI</sequence>
<evidence type="ECO:0000313" key="3">
    <source>
        <dbReference type="Proteomes" id="UP000030697"/>
    </source>
</evidence>
<evidence type="ECO:0000256" key="1">
    <source>
        <dbReference type="SAM" id="Phobius"/>
    </source>
</evidence>
<dbReference type="AlphaFoldDB" id="W7J7Q7"/>
<protein>
    <recommendedName>
        <fullName evidence="4">Surface antigen</fullName>
    </recommendedName>
</protein>